<name>A0ABX0HZE4_9BURK</name>
<dbReference type="InterPro" id="IPR006015">
    <property type="entry name" value="Universal_stress_UspA"/>
</dbReference>
<proteinExistence type="inferred from homology"/>
<feature type="domain" description="UspA" evidence="2">
    <location>
        <begin position="1"/>
        <end position="115"/>
    </location>
</feature>
<keyword evidence="4" id="KW-1185">Reference proteome</keyword>
<dbReference type="Proteomes" id="UP000802098">
    <property type="component" value="Unassembled WGS sequence"/>
</dbReference>
<evidence type="ECO:0000259" key="2">
    <source>
        <dbReference type="Pfam" id="PF00582"/>
    </source>
</evidence>
<dbReference type="CDD" id="cd00293">
    <property type="entry name" value="USP-like"/>
    <property type="match status" value="1"/>
</dbReference>
<dbReference type="Pfam" id="PF00582">
    <property type="entry name" value="Usp"/>
    <property type="match status" value="2"/>
</dbReference>
<dbReference type="EMBL" id="JAAOCD010000005">
    <property type="protein sequence ID" value="NHK99237.1"/>
    <property type="molecule type" value="Genomic_DNA"/>
</dbReference>
<evidence type="ECO:0000256" key="1">
    <source>
        <dbReference type="ARBA" id="ARBA00008791"/>
    </source>
</evidence>
<comment type="similarity">
    <text evidence="1">Belongs to the universal stress protein A family.</text>
</comment>
<dbReference type="PANTHER" id="PTHR46268">
    <property type="entry name" value="STRESS RESPONSE PROTEIN NHAX"/>
    <property type="match status" value="1"/>
</dbReference>
<dbReference type="PANTHER" id="PTHR46268:SF15">
    <property type="entry name" value="UNIVERSAL STRESS PROTEIN HP_0031"/>
    <property type="match status" value="1"/>
</dbReference>
<gene>
    <name evidence="3" type="ORF">G7087_12695</name>
</gene>
<dbReference type="Gene3D" id="3.40.50.12370">
    <property type="match status" value="1"/>
</dbReference>
<feature type="domain" description="UspA" evidence="2">
    <location>
        <begin position="212"/>
        <end position="274"/>
    </location>
</feature>
<dbReference type="RefSeq" id="WP_009858895.1">
    <property type="nucleotide sequence ID" value="NZ_JAAOCD010000005.1"/>
</dbReference>
<evidence type="ECO:0000313" key="4">
    <source>
        <dbReference type="Proteomes" id="UP000802098"/>
    </source>
</evidence>
<comment type="caution">
    <text evidence="3">The sequence shown here is derived from an EMBL/GenBank/DDBJ whole genome shotgun (WGS) entry which is preliminary data.</text>
</comment>
<reference evidence="3 4" key="1">
    <citation type="submission" date="2020-03" db="EMBL/GenBank/DDBJ databases">
        <title>Rubrivivax benzoatilyticus JA2 (sequenced after 10 years sub-culturing).</title>
        <authorList>
            <person name="Gupta D."/>
            <person name="Chintalapati S."/>
            <person name="Chintalapati V.R."/>
        </authorList>
    </citation>
    <scope>NUCLEOTIDE SEQUENCE [LARGE SCALE GENOMIC DNA]</scope>
    <source>
        <strain evidence="3 4">JA2-Mal</strain>
    </source>
</reference>
<dbReference type="SUPFAM" id="SSF52402">
    <property type="entry name" value="Adenine nucleotide alpha hydrolases-like"/>
    <property type="match status" value="2"/>
</dbReference>
<evidence type="ECO:0000313" key="3">
    <source>
        <dbReference type="EMBL" id="NHK99237.1"/>
    </source>
</evidence>
<accession>A0ABX0HZE4</accession>
<organism evidence="3 4">
    <name type="scientific">Rubrivivax benzoatilyticus</name>
    <dbReference type="NCBI Taxonomy" id="316997"/>
    <lineage>
        <taxon>Bacteria</taxon>
        <taxon>Pseudomonadati</taxon>
        <taxon>Pseudomonadota</taxon>
        <taxon>Betaproteobacteria</taxon>
        <taxon>Burkholderiales</taxon>
        <taxon>Sphaerotilaceae</taxon>
        <taxon>Rubrivivax</taxon>
    </lineage>
</organism>
<sequence length="275" mass="29392">MKSILVHLDASPRSATRLALAHRLARQHGAQLTAVFAVLPAIVAVPFAAAEGAYAAASLLEETDRQLRARAREMFEREAVSGVPMQWFEIRHDTLEVAVVEHALFADLLVLGQHDPDDREAGPVPRGLVATLVHDSGKPALVLPAQGEFGAPVRRVLIAWKPTPEAARAVAAARPWLLAAEEVHVACTLARRDDERTGVAALERWLRASGVTAPIRSHGLAGTGIGEALLSVAADTDADLLVMGCYGHSRARELVLGGVTRTVLRSMTLPVLMAH</sequence>
<dbReference type="InterPro" id="IPR006016">
    <property type="entry name" value="UspA"/>
</dbReference>
<protein>
    <submittedName>
        <fullName evidence="3">Universal stress protein</fullName>
    </submittedName>
</protein>
<dbReference type="PRINTS" id="PR01438">
    <property type="entry name" value="UNVRSLSTRESS"/>
</dbReference>